<dbReference type="GO" id="GO:0008941">
    <property type="term" value="F:nitric oxide dioxygenase NAD(P)H activity"/>
    <property type="evidence" value="ECO:0007669"/>
    <property type="project" value="UniProtKB-EC"/>
</dbReference>
<dbReference type="InterPro" id="IPR009050">
    <property type="entry name" value="Globin-like_sf"/>
</dbReference>
<keyword evidence="7" id="KW-0479">Metal-binding</keyword>
<dbReference type="InterPro" id="IPR017938">
    <property type="entry name" value="Riboflavin_synthase-like_b-brl"/>
</dbReference>
<dbReference type="SUPFAM" id="SSF46458">
    <property type="entry name" value="Globin-like"/>
    <property type="match status" value="1"/>
</dbReference>
<dbReference type="Pfam" id="PF00042">
    <property type="entry name" value="Globin"/>
    <property type="match status" value="1"/>
</dbReference>
<dbReference type="GO" id="GO:0046872">
    <property type="term" value="F:metal ion binding"/>
    <property type="evidence" value="ECO:0007669"/>
    <property type="project" value="UniProtKB-KW"/>
</dbReference>
<evidence type="ECO:0000256" key="11">
    <source>
        <dbReference type="ARBA" id="ARBA00023027"/>
    </source>
</evidence>
<dbReference type="CDD" id="cd06184">
    <property type="entry name" value="flavohem_like_fad_nad_binding"/>
    <property type="match status" value="1"/>
</dbReference>
<feature type="domain" description="FAD-binding FR-type" evidence="16">
    <location>
        <begin position="153"/>
        <end position="262"/>
    </location>
</feature>
<dbReference type="GO" id="GO:0005344">
    <property type="term" value="F:oxygen carrier activity"/>
    <property type="evidence" value="ECO:0007669"/>
    <property type="project" value="UniProtKB-KW"/>
</dbReference>
<name>A0A5D0XUQ5_9MICC</name>
<comment type="caution">
    <text evidence="17">The sequence shown here is derived from an EMBL/GenBank/DDBJ whole genome shotgun (WGS) entry which is preliminary data.</text>
</comment>
<dbReference type="InterPro" id="IPR012292">
    <property type="entry name" value="Globin/Proto"/>
</dbReference>
<evidence type="ECO:0000313" key="17">
    <source>
        <dbReference type="EMBL" id="TYD00301.1"/>
    </source>
</evidence>
<evidence type="ECO:0000256" key="1">
    <source>
        <dbReference type="ARBA" id="ARBA00001970"/>
    </source>
</evidence>
<comment type="similarity">
    <text evidence="2">In the C-terminal section; belongs to the flavoprotein pyridine nucleotide cytochrome reductase family.</text>
</comment>
<dbReference type="PROSITE" id="PS01033">
    <property type="entry name" value="GLOBIN"/>
    <property type="match status" value="1"/>
</dbReference>
<keyword evidence="10" id="KW-0411">Iron-sulfur</keyword>
<dbReference type="InterPro" id="IPR000971">
    <property type="entry name" value="Globin"/>
</dbReference>
<keyword evidence="5 14" id="KW-0561">Oxygen transport</keyword>
<dbReference type="PROSITE" id="PS51384">
    <property type="entry name" value="FAD_FR"/>
    <property type="match status" value="1"/>
</dbReference>
<accession>A0A5D0XUQ5</accession>
<dbReference type="InterPro" id="IPR017927">
    <property type="entry name" value="FAD-bd_FR_type"/>
</dbReference>
<dbReference type="PRINTS" id="PR00410">
    <property type="entry name" value="PHEHYDRXLASE"/>
</dbReference>
<dbReference type="GO" id="GO:0019825">
    <property type="term" value="F:oxygen binding"/>
    <property type="evidence" value="ECO:0007669"/>
    <property type="project" value="InterPro"/>
</dbReference>
<dbReference type="GO" id="GO:0071500">
    <property type="term" value="P:cellular response to nitrosative stress"/>
    <property type="evidence" value="ECO:0007669"/>
    <property type="project" value="TreeGrafter"/>
</dbReference>
<keyword evidence="6" id="KW-0001">2Fe-2S</keyword>
<protein>
    <recommendedName>
        <fullName evidence="3">nitric oxide dioxygenase</fullName>
        <ecNumber evidence="3">1.14.12.17</ecNumber>
    </recommendedName>
</protein>
<dbReference type="AlphaFoldDB" id="A0A5D0XUQ5"/>
<evidence type="ECO:0000256" key="5">
    <source>
        <dbReference type="ARBA" id="ARBA00022621"/>
    </source>
</evidence>
<keyword evidence="8" id="KW-0521">NADP</keyword>
<dbReference type="InterPro" id="IPR039261">
    <property type="entry name" value="FNR_nucleotide-bd"/>
</dbReference>
<dbReference type="CDD" id="cd14782">
    <property type="entry name" value="FHb-globin_2"/>
    <property type="match status" value="1"/>
</dbReference>
<dbReference type="EMBL" id="VSLD01000001">
    <property type="protein sequence ID" value="TYD00301.1"/>
    <property type="molecule type" value="Genomic_DNA"/>
</dbReference>
<keyword evidence="14" id="KW-0813">Transport</keyword>
<comment type="catalytic activity">
    <reaction evidence="13">
        <text>2 nitric oxide + NADPH + 2 O2 = 2 nitrate + NADP(+) + H(+)</text>
        <dbReference type="Rhea" id="RHEA:19465"/>
        <dbReference type="ChEBI" id="CHEBI:15378"/>
        <dbReference type="ChEBI" id="CHEBI:15379"/>
        <dbReference type="ChEBI" id="CHEBI:16480"/>
        <dbReference type="ChEBI" id="CHEBI:17632"/>
        <dbReference type="ChEBI" id="CHEBI:57783"/>
        <dbReference type="ChEBI" id="CHEBI:58349"/>
        <dbReference type="EC" id="1.14.12.17"/>
    </reaction>
</comment>
<dbReference type="GO" id="GO:0051537">
    <property type="term" value="F:2 iron, 2 sulfur cluster binding"/>
    <property type="evidence" value="ECO:0007669"/>
    <property type="project" value="UniProtKB-KW"/>
</dbReference>
<dbReference type="InterPro" id="IPR008333">
    <property type="entry name" value="Cbr1-like_FAD-bd_dom"/>
</dbReference>
<evidence type="ECO:0000256" key="6">
    <source>
        <dbReference type="ARBA" id="ARBA00022714"/>
    </source>
</evidence>
<dbReference type="GO" id="GO:0071949">
    <property type="term" value="F:FAD binding"/>
    <property type="evidence" value="ECO:0007669"/>
    <property type="project" value="TreeGrafter"/>
</dbReference>
<organism evidence="17 18">
    <name type="scientific">Arthrobacter echini</name>
    <dbReference type="NCBI Taxonomy" id="1529066"/>
    <lineage>
        <taxon>Bacteria</taxon>
        <taxon>Bacillati</taxon>
        <taxon>Actinomycetota</taxon>
        <taxon>Actinomycetes</taxon>
        <taxon>Micrococcales</taxon>
        <taxon>Micrococcaceae</taxon>
        <taxon>Arthrobacter</taxon>
    </lineage>
</organism>
<dbReference type="Proteomes" id="UP000323410">
    <property type="component" value="Unassembled WGS sequence"/>
</dbReference>
<dbReference type="GO" id="GO:0020037">
    <property type="term" value="F:heme binding"/>
    <property type="evidence" value="ECO:0007669"/>
    <property type="project" value="InterPro"/>
</dbReference>
<gene>
    <name evidence="17" type="ORF">FQ377_02260</name>
</gene>
<evidence type="ECO:0000256" key="4">
    <source>
        <dbReference type="ARBA" id="ARBA00022617"/>
    </source>
</evidence>
<dbReference type="PANTHER" id="PTHR43396">
    <property type="entry name" value="FLAVOHEMOPROTEIN"/>
    <property type="match status" value="1"/>
</dbReference>
<dbReference type="PANTHER" id="PTHR43396:SF3">
    <property type="entry name" value="FLAVOHEMOPROTEIN"/>
    <property type="match status" value="1"/>
</dbReference>
<dbReference type="Gene3D" id="1.10.490.10">
    <property type="entry name" value="Globins"/>
    <property type="match status" value="1"/>
</dbReference>
<dbReference type="Pfam" id="PF00175">
    <property type="entry name" value="NAD_binding_1"/>
    <property type="match status" value="1"/>
</dbReference>
<keyword evidence="18" id="KW-1185">Reference proteome</keyword>
<sequence length="402" mass="44608">MLSDLSRPVVQATLPVVGENITEIAQRFYAHMFDERPELMDGLFNRGNQADGRQQQALAGSVAAFAGFLVNQPDEMPDHLLARISHKHVSLGLRADQYQIVHDHLMWAIGNVLGDAVTPEVAAAWDEVYWLMANVLINQERAMYGALSLEPDAIWRTYRVSERIQETDDVVTFVVERTDERDVKPSLPGQYVTLQMLMPDGVHQPRQYSLTRADDGHHRRFSVKRVHGLPTPDGEVSNLLHDTVSVGDELTLSVPAGDVVMSYTDRPVVFASAGIGITPMAGMLSHLVKSGSQRKAMLLHADNSASSFALREQVRSDLAQLPDASMHTWFVEPSEPTQTVENELVGFMDLTDVGLPDGAEYYLCGPLVFMQSVRSSLIARGVPAKDIQYEVFGPDLWLADFQ</sequence>
<reference evidence="17 18" key="1">
    <citation type="submission" date="2019-08" db="EMBL/GenBank/DDBJ databases">
        <title>Genone of Arthrobacter echini P9.</title>
        <authorList>
            <person name="Bowman J.P."/>
        </authorList>
    </citation>
    <scope>NUCLEOTIDE SEQUENCE [LARGE SCALE GENOMIC DNA]</scope>
    <source>
        <strain evidence="17 18">P9</strain>
    </source>
</reference>
<evidence type="ECO:0000256" key="2">
    <source>
        <dbReference type="ARBA" id="ARBA00006401"/>
    </source>
</evidence>
<keyword evidence="11" id="KW-0520">NAD</keyword>
<dbReference type="RefSeq" id="WP_148599607.1">
    <property type="nucleotide sequence ID" value="NZ_VSLD01000001.1"/>
</dbReference>
<comment type="similarity">
    <text evidence="14">Belongs to the globin family.</text>
</comment>
<keyword evidence="9" id="KW-0408">Iron</keyword>
<evidence type="ECO:0000259" key="16">
    <source>
        <dbReference type="PROSITE" id="PS51384"/>
    </source>
</evidence>
<evidence type="ECO:0000256" key="13">
    <source>
        <dbReference type="ARBA" id="ARBA00049433"/>
    </source>
</evidence>
<evidence type="ECO:0000259" key="15">
    <source>
        <dbReference type="PROSITE" id="PS01033"/>
    </source>
</evidence>
<evidence type="ECO:0000256" key="3">
    <source>
        <dbReference type="ARBA" id="ARBA00012229"/>
    </source>
</evidence>
<comment type="catalytic activity">
    <reaction evidence="12">
        <text>2 nitric oxide + NADH + 2 O2 = 2 nitrate + NAD(+) + H(+)</text>
        <dbReference type="Rhea" id="RHEA:19469"/>
        <dbReference type="ChEBI" id="CHEBI:15378"/>
        <dbReference type="ChEBI" id="CHEBI:15379"/>
        <dbReference type="ChEBI" id="CHEBI:16480"/>
        <dbReference type="ChEBI" id="CHEBI:17632"/>
        <dbReference type="ChEBI" id="CHEBI:57540"/>
        <dbReference type="ChEBI" id="CHEBI:57945"/>
        <dbReference type="EC" id="1.14.12.17"/>
    </reaction>
</comment>
<evidence type="ECO:0000256" key="8">
    <source>
        <dbReference type="ARBA" id="ARBA00022857"/>
    </source>
</evidence>
<feature type="domain" description="Globin" evidence="15">
    <location>
        <begin position="1"/>
        <end position="141"/>
    </location>
</feature>
<dbReference type="Gene3D" id="3.40.50.80">
    <property type="entry name" value="Nucleotide-binding domain of ferredoxin-NADP reductase (FNR) module"/>
    <property type="match status" value="1"/>
</dbReference>
<evidence type="ECO:0000313" key="18">
    <source>
        <dbReference type="Proteomes" id="UP000323410"/>
    </source>
</evidence>
<dbReference type="OrthoDB" id="9801223at2"/>
<dbReference type="InterPro" id="IPR001433">
    <property type="entry name" value="OxRdtase_FAD/NAD-bd"/>
</dbReference>
<dbReference type="SUPFAM" id="SSF52343">
    <property type="entry name" value="Ferredoxin reductase-like, C-terminal NADP-linked domain"/>
    <property type="match status" value="1"/>
</dbReference>
<comment type="cofactor">
    <cofactor evidence="1">
        <name>heme b</name>
        <dbReference type="ChEBI" id="CHEBI:60344"/>
    </cofactor>
</comment>
<evidence type="ECO:0000256" key="12">
    <source>
        <dbReference type="ARBA" id="ARBA00048649"/>
    </source>
</evidence>
<dbReference type="EC" id="1.14.12.17" evidence="3"/>
<proteinExistence type="inferred from homology"/>
<evidence type="ECO:0000256" key="7">
    <source>
        <dbReference type="ARBA" id="ARBA00022723"/>
    </source>
</evidence>
<dbReference type="SUPFAM" id="SSF63380">
    <property type="entry name" value="Riboflavin synthase domain-like"/>
    <property type="match status" value="1"/>
</dbReference>
<dbReference type="FunFam" id="1.10.490.10:FF:000003">
    <property type="entry name" value="Flavohemoprotein"/>
    <property type="match status" value="1"/>
</dbReference>
<evidence type="ECO:0000256" key="10">
    <source>
        <dbReference type="ARBA" id="ARBA00023014"/>
    </source>
</evidence>
<dbReference type="Gene3D" id="2.40.30.10">
    <property type="entry name" value="Translation factors"/>
    <property type="match status" value="1"/>
</dbReference>
<dbReference type="Pfam" id="PF00970">
    <property type="entry name" value="FAD_binding_6"/>
    <property type="match status" value="1"/>
</dbReference>
<evidence type="ECO:0000256" key="14">
    <source>
        <dbReference type="RuleBase" id="RU000356"/>
    </source>
</evidence>
<keyword evidence="4 14" id="KW-0349">Heme</keyword>
<evidence type="ECO:0000256" key="9">
    <source>
        <dbReference type="ARBA" id="ARBA00023004"/>
    </source>
</evidence>
<dbReference type="GO" id="GO:0046210">
    <property type="term" value="P:nitric oxide catabolic process"/>
    <property type="evidence" value="ECO:0007669"/>
    <property type="project" value="TreeGrafter"/>
</dbReference>